<dbReference type="AlphaFoldDB" id="A0A4C1UQK8"/>
<keyword evidence="2" id="KW-1185">Reference proteome</keyword>
<organism evidence="1 2">
    <name type="scientific">Eumeta variegata</name>
    <name type="common">Bagworm moth</name>
    <name type="synonym">Eumeta japonica</name>
    <dbReference type="NCBI Taxonomy" id="151549"/>
    <lineage>
        <taxon>Eukaryota</taxon>
        <taxon>Metazoa</taxon>
        <taxon>Ecdysozoa</taxon>
        <taxon>Arthropoda</taxon>
        <taxon>Hexapoda</taxon>
        <taxon>Insecta</taxon>
        <taxon>Pterygota</taxon>
        <taxon>Neoptera</taxon>
        <taxon>Endopterygota</taxon>
        <taxon>Lepidoptera</taxon>
        <taxon>Glossata</taxon>
        <taxon>Ditrysia</taxon>
        <taxon>Tineoidea</taxon>
        <taxon>Psychidae</taxon>
        <taxon>Oiketicinae</taxon>
        <taxon>Eumeta</taxon>
    </lineage>
</organism>
<name>A0A4C1UQK8_EUMVA</name>
<dbReference type="Proteomes" id="UP000299102">
    <property type="component" value="Unassembled WGS sequence"/>
</dbReference>
<reference evidence="1 2" key="1">
    <citation type="journal article" date="2019" name="Commun. Biol.">
        <title>The bagworm genome reveals a unique fibroin gene that provides high tensile strength.</title>
        <authorList>
            <person name="Kono N."/>
            <person name="Nakamura H."/>
            <person name="Ohtoshi R."/>
            <person name="Tomita M."/>
            <person name="Numata K."/>
            <person name="Arakawa K."/>
        </authorList>
    </citation>
    <scope>NUCLEOTIDE SEQUENCE [LARGE SCALE GENOMIC DNA]</scope>
</reference>
<accession>A0A4C1UQK8</accession>
<protein>
    <submittedName>
        <fullName evidence="1">Uncharacterized protein</fullName>
    </submittedName>
</protein>
<comment type="caution">
    <text evidence="1">The sequence shown here is derived from an EMBL/GenBank/DDBJ whole genome shotgun (WGS) entry which is preliminary data.</text>
</comment>
<proteinExistence type="predicted"/>
<sequence length="67" mass="7477">MLWMFIEFSGCSSRLFTRFTLSDFVHPLKSGASPADEPPSNYAIGALLISLKFVSRGVWHRPVVSFA</sequence>
<evidence type="ECO:0000313" key="2">
    <source>
        <dbReference type="Proteomes" id="UP000299102"/>
    </source>
</evidence>
<evidence type="ECO:0000313" key="1">
    <source>
        <dbReference type="EMBL" id="GBP28721.1"/>
    </source>
</evidence>
<gene>
    <name evidence="1" type="ORF">EVAR_19763_1</name>
</gene>
<dbReference type="EMBL" id="BGZK01000210">
    <property type="protein sequence ID" value="GBP28721.1"/>
    <property type="molecule type" value="Genomic_DNA"/>
</dbReference>